<dbReference type="SUPFAM" id="SSF53850">
    <property type="entry name" value="Periplasmic binding protein-like II"/>
    <property type="match status" value="1"/>
</dbReference>
<dbReference type="Pfam" id="PF00497">
    <property type="entry name" value="SBP_bac_3"/>
    <property type="match status" value="1"/>
</dbReference>
<protein>
    <submittedName>
        <fullName evidence="6">Transporter substrate-binding domain-containing protein</fullName>
    </submittedName>
</protein>
<name>A0ABU8PIN3_9HYPH</name>
<dbReference type="EMBL" id="JBBGZH010000002">
    <property type="protein sequence ID" value="MEJ5022086.1"/>
    <property type="molecule type" value="Genomic_DNA"/>
</dbReference>
<dbReference type="Proteomes" id="UP001375812">
    <property type="component" value="Unassembled WGS sequence"/>
</dbReference>
<evidence type="ECO:0000256" key="4">
    <source>
        <dbReference type="RuleBase" id="RU003744"/>
    </source>
</evidence>
<dbReference type="PANTHER" id="PTHR35936:SF19">
    <property type="entry name" value="AMINO-ACID-BINDING PROTEIN YXEM-RELATED"/>
    <property type="match status" value="1"/>
</dbReference>
<dbReference type="InterPro" id="IPR001638">
    <property type="entry name" value="Solute-binding_3/MltF_N"/>
</dbReference>
<feature type="domain" description="Solute-binding protein family 3/N-terminal" evidence="5">
    <location>
        <begin position="31"/>
        <end position="280"/>
    </location>
</feature>
<evidence type="ECO:0000256" key="2">
    <source>
        <dbReference type="ARBA" id="ARBA00010333"/>
    </source>
</evidence>
<comment type="caution">
    <text evidence="6">The sequence shown here is derived from an EMBL/GenBank/DDBJ whole genome shotgun (WGS) entry which is preliminary data.</text>
</comment>
<evidence type="ECO:0000259" key="5">
    <source>
        <dbReference type="SMART" id="SM00062"/>
    </source>
</evidence>
<dbReference type="RefSeq" id="WP_286154232.1">
    <property type="nucleotide sequence ID" value="NZ_JBBGZH010000002.1"/>
</dbReference>
<dbReference type="Gene3D" id="3.40.190.10">
    <property type="entry name" value="Periplasmic binding protein-like II"/>
    <property type="match status" value="2"/>
</dbReference>
<comment type="subcellular location">
    <subcellularLocation>
        <location evidence="1">Cell envelope</location>
    </subcellularLocation>
</comment>
<evidence type="ECO:0000256" key="1">
    <source>
        <dbReference type="ARBA" id="ARBA00004196"/>
    </source>
</evidence>
<dbReference type="InterPro" id="IPR018313">
    <property type="entry name" value="SBP_3_CS"/>
</dbReference>
<organism evidence="6 7">
    <name type="scientific">Ochrobactrum vermis</name>
    <dbReference type="NCBI Taxonomy" id="1827297"/>
    <lineage>
        <taxon>Bacteria</taxon>
        <taxon>Pseudomonadati</taxon>
        <taxon>Pseudomonadota</taxon>
        <taxon>Alphaproteobacteria</taxon>
        <taxon>Hyphomicrobiales</taxon>
        <taxon>Brucellaceae</taxon>
        <taxon>Brucella/Ochrobactrum group</taxon>
        <taxon>Ochrobactrum</taxon>
    </lineage>
</organism>
<evidence type="ECO:0000313" key="7">
    <source>
        <dbReference type="Proteomes" id="UP001375812"/>
    </source>
</evidence>
<evidence type="ECO:0000256" key="3">
    <source>
        <dbReference type="ARBA" id="ARBA00022729"/>
    </source>
</evidence>
<proteinExistence type="inferred from homology"/>
<sequence length="283" mass="31197">MRFIYALLLPAMIYFCALQEKSYALDSNQKGLTIATEGYLRPYNLTRPDGTLDGYEIELGKYLCQHMKVECTFVSQPFDGVIPGLTVGKFDAIMGALTATKAREKIIDFSISYSLTPQVFAALQGSKYNNLPHTGETLHLSQDPAITSKTVNDVGTAIEGATVGVVVGSIAQSLVNEYFGNKITTREYKFSDEADLDLRTGRIDMLVNSQAYVLTNKDMPGYENTVITGPFYKGGILGRGVAVGLRKDEPELRKRFNEAIRAAKADGTIKRLSEKWFGFDVTP</sequence>
<accession>A0ABU8PIN3</accession>
<dbReference type="PROSITE" id="PS01039">
    <property type="entry name" value="SBP_BACTERIAL_3"/>
    <property type="match status" value="1"/>
</dbReference>
<reference evidence="6 7" key="1">
    <citation type="submission" date="2023-12" db="EMBL/GenBank/DDBJ databases">
        <title>Gut-associated functions are favored during microbiome assembly across C. elegans life.</title>
        <authorList>
            <person name="Zimmermann J."/>
        </authorList>
    </citation>
    <scope>NUCLEOTIDE SEQUENCE [LARGE SCALE GENOMIC DNA]</scope>
    <source>
        <strain evidence="6 7">MYb71</strain>
    </source>
</reference>
<dbReference type="PANTHER" id="PTHR35936">
    <property type="entry name" value="MEMBRANE-BOUND LYTIC MUREIN TRANSGLYCOSYLASE F"/>
    <property type="match status" value="1"/>
</dbReference>
<comment type="similarity">
    <text evidence="2 4">Belongs to the bacterial solute-binding protein 3 family.</text>
</comment>
<dbReference type="SMART" id="SM00062">
    <property type="entry name" value="PBPb"/>
    <property type="match status" value="1"/>
</dbReference>
<keyword evidence="7" id="KW-1185">Reference proteome</keyword>
<keyword evidence="3" id="KW-0732">Signal</keyword>
<evidence type="ECO:0000313" key="6">
    <source>
        <dbReference type="EMBL" id="MEJ5022086.1"/>
    </source>
</evidence>
<gene>
    <name evidence="6" type="ORF">WH297_20435</name>
</gene>